<proteinExistence type="inferred from homology"/>
<organism evidence="10 11">
    <name type="scientific">Anser cygnoides</name>
    <name type="common">Swan goose</name>
    <dbReference type="NCBI Taxonomy" id="8845"/>
    <lineage>
        <taxon>Eukaryota</taxon>
        <taxon>Metazoa</taxon>
        <taxon>Chordata</taxon>
        <taxon>Craniata</taxon>
        <taxon>Vertebrata</taxon>
        <taxon>Euteleostomi</taxon>
        <taxon>Archelosauria</taxon>
        <taxon>Archosauria</taxon>
        <taxon>Dinosauria</taxon>
        <taxon>Saurischia</taxon>
        <taxon>Theropoda</taxon>
        <taxon>Coelurosauria</taxon>
        <taxon>Aves</taxon>
        <taxon>Neognathae</taxon>
        <taxon>Galloanserae</taxon>
        <taxon>Anseriformes</taxon>
        <taxon>Anatidae</taxon>
        <taxon>Anserinae</taxon>
        <taxon>Anser</taxon>
    </lineage>
</organism>
<evidence type="ECO:0000313" key="11">
    <source>
        <dbReference type="Proteomes" id="UP000694521"/>
    </source>
</evidence>
<dbReference type="InterPro" id="IPR031176">
    <property type="entry name" value="ELL/occludin"/>
</dbReference>
<dbReference type="Proteomes" id="UP000694521">
    <property type="component" value="Unplaced"/>
</dbReference>
<evidence type="ECO:0000256" key="1">
    <source>
        <dbReference type="ARBA" id="ARBA00004123"/>
    </source>
</evidence>
<keyword evidence="4" id="KW-0804">Transcription</keyword>
<reference evidence="10" key="2">
    <citation type="submission" date="2025-09" db="UniProtKB">
        <authorList>
            <consortium name="Ensembl"/>
        </authorList>
    </citation>
    <scope>IDENTIFICATION</scope>
</reference>
<dbReference type="PROSITE" id="PS51980">
    <property type="entry name" value="OCEL"/>
    <property type="match status" value="1"/>
</dbReference>
<accession>A0A8B9E6Y6</accession>
<keyword evidence="5" id="KW-0539">Nucleus</keyword>
<dbReference type="Gene3D" id="6.10.140.340">
    <property type="match status" value="1"/>
</dbReference>
<dbReference type="InterPro" id="IPR019464">
    <property type="entry name" value="ELL_N"/>
</dbReference>
<dbReference type="InterPro" id="IPR042065">
    <property type="entry name" value="E3_ELL-like"/>
</dbReference>
<comment type="similarity">
    <text evidence="2 6">Belongs to the ELL/occludin family.</text>
</comment>
<dbReference type="PANTHER" id="PTHR23288:SF12">
    <property type="entry name" value="RNA POLYMERASE II ELONGATION FACTOR ELL2 ISOFORM X1"/>
    <property type="match status" value="1"/>
</dbReference>
<dbReference type="InterPro" id="IPR036390">
    <property type="entry name" value="WH_DNA-bd_sf"/>
</dbReference>
<feature type="region of interest" description="Disordered" evidence="7">
    <location>
        <begin position="325"/>
        <end position="400"/>
    </location>
</feature>
<sequence>MPRARTELRGRLRYRGCARGPRLSLVHVRLSEAAARALRGCQQRQGAPGPAIAFQGSQGCLTVPGGPGTSPRLFAFFLSRCSRDEPQASFECVRLAVPRLGQSWLDSVGSIQEKITVCASEGTYPPLRERVSQSKEPWSRAVAEPDVAVPGYGKGVTAPEKAGTVCVLQQSSLCHIHEGKNHGPTAASPRAAAQSLVQLLALRPHRKHELLQRLVGTQAGRPDWAGLLAALEEVADLDPTECCYRLKESLVGWVQEDWPGYTAQERRQVALLQRSQPHGPAARSFLVPLQQPLECGSPPGAGGNRLGVKRLALLDFSNPRVSKRHRSCLRTFGTRQPGARGQQQAGPLPPSSDTRELQGAERGESREEEDNDQEEGAPCPKQRCSAPRDTRSQPSSSSLAEIPDYLRKYHTIRSAEQCRSYEAAFSADYAEYRYLHARIGSVSQKFIQLGARMKTLKQGTEERKALEAKILYEYSHFKKVRLHAQQVLGSLQELIFVCGFLFFVVALFFCCCFCFFFCFPFRVILVTSRRRTAVNTCTRSSPTSKI</sequence>
<keyword evidence="11" id="KW-1185">Reference proteome</keyword>
<evidence type="ECO:0000259" key="9">
    <source>
        <dbReference type="PROSITE" id="PS51980"/>
    </source>
</evidence>
<dbReference type="GO" id="GO:0000987">
    <property type="term" value="F:cis-regulatory region sequence-specific DNA binding"/>
    <property type="evidence" value="ECO:0007669"/>
    <property type="project" value="TreeGrafter"/>
</dbReference>
<feature type="domain" description="OCEL" evidence="9">
    <location>
        <begin position="403"/>
        <end position="510"/>
    </location>
</feature>
<keyword evidence="8" id="KW-1133">Transmembrane helix</keyword>
<comment type="subcellular location">
    <subcellularLocation>
        <location evidence="1">Nucleus</location>
    </subcellularLocation>
</comment>
<dbReference type="Pfam" id="PF10390">
    <property type="entry name" value="ELL"/>
    <property type="match status" value="1"/>
</dbReference>
<dbReference type="Gene3D" id="1.10.10.2670">
    <property type="entry name" value="E3 ubiquitin-protein ligase"/>
    <property type="match status" value="1"/>
</dbReference>
<dbReference type="SUPFAM" id="SSF46785">
    <property type="entry name" value="Winged helix' DNA-binding domain"/>
    <property type="match status" value="1"/>
</dbReference>
<dbReference type="PANTHER" id="PTHR23288">
    <property type="entry name" value="OCCLUDIN AND RNA POLYMERASE II ELONGATION FACTOR ELL"/>
    <property type="match status" value="1"/>
</dbReference>
<evidence type="ECO:0000256" key="6">
    <source>
        <dbReference type="PROSITE-ProRule" id="PRU01324"/>
    </source>
</evidence>
<dbReference type="SUPFAM" id="SSF144292">
    <property type="entry name" value="occludin/ELL-like"/>
    <property type="match status" value="1"/>
</dbReference>
<dbReference type="GO" id="GO:0006368">
    <property type="term" value="P:transcription elongation by RNA polymerase II"/>
    <property type="evidence" value="ECO:0007669"/>
    <property type="project" value="InterPro"/>
</dbReference>
<evidence type="ECO:0000256" key="8">
    <source>
        <dbReference type="SAM" id="Phobius"/>
    </source>
</evidence>
<evidence type="ECO:0000256" key="4">
    <source>
        <dbReference type="ARBA" id="ARBA00023163"/>
    </source>
</evidence>
<dbReference type="GO" id="GO:0008023">
    <property type="term" value="C:transcription elongation factor complex"/>
    <property type="evidence" value="ECO:0007669"/>
    <property type="project" value="InterPro"/>
</dbReference>
<keyword evidence="8" id="KW-0812">Transmembrane</keyword>
<dbReference type="Pfam" id="PF07303">
    <property type="entry name" value="Occludin_ELL"/>
    <property type="match status" value="1"/>
</dbReference>
<reference evidence="10" key="1">
    <citation type="submission" date="2025-08" db="UniProtKB">
        <authorList>
            <consortium name="Ensembl"/>
        </authorList>
    </citation>
    <scope>IDENTIFICATION</scope>
</reference>
<evidence type="ECO:0000256" key="5">
    <source>
        <dbReference type="ARBA" id="ARBA00023242"/>
    </source>
</evidence>
<feature type="compositionally biased region" description="Low complexity" evidence="7">
    <location>
        <begin position="333"/>
        <end position="346"/>
    </location>
</feature>
<evidence type="ECO:0000256" key="2">
    <source>
        <dbReference type="ARBA" id="ARBA00009171"/>
    </source>
</evidence>
<evidence type="ECO:0000313" key="10">
    <source>
        <dbReference type="Ensembl" id="ENSACDP00005016193.1"/>
    </source>
</evidence>
<evidence type="ECO:0000256" key="3">
    <source>
        <dbReference type="ARBA" id="ARBA00023015"/>
    </source>
</evidence>
<feature type="compositionally biased region" description="Basic and acidic residues" evidence="7">
    <location>
        <begin position="353"/>
        <end position="365"/>
    </location>
</feature>
<dbReference type="AlphaFoldDB" id="A0A8B9E6Y6"/>
<name>A0A8B9E6Y6_ANSCY</name>
<keyword evidence="8" id="KW-0472">Membrane</keyword>
<keyword evidence="3" id="KW-0805">Transcription regulation</keyword>
<protein>
    <recommendedName>
        <fullName evidence="9">OCEL domain-containing protein</fullName>
    </recommendedName>
</protein>
<feature type="transmembrane region" description="Helical" evidence="8">
    <location>
        <begin position="494"/>
        <end position="521"/>
    </location>
</feature>
<feature type="compositionally biased region" description="Acidic residues" evidence="7">
    <location>
        <begin position="366"/>
        <end position="375"/>
    </location>
</feature>
<dbReference type="GO" id="GO:0042795">
    <property type="term" value="P:snRNA transcription by RNA polymerase II"/>
    <property type="evidence" value="ECO:0007669"/>
    <property type="project" value="TreeGrafter"/>
</dbReference>
<evidence type="ECO:0000256" key="7">
    <source>
        <dbReference type="SAM" id="MobiDB-lite"/>
    </source>
</evidence>
<dbReference type="Ensembl" id="ENSACDT00005019473.1">
    <property type="protein sequence ID" value="ENSACDP00005016193.1"/>
    <property type="gene ID" value="ENSACDG00005011856.1"/>
</dbReference>
<dbReference type="GO" id="GO:0032968">
    <property type="term" value="P:positive regulation of transcription elongation by RNA polymerase II"/>
    <property type="evidence" value="ECO:0007669"/>
    <property type="project" value="TreeGrafter"/>
</dbReference>
<dbReference type="InterPro" id="IPR010844">
    <property type="entry name" value="Occludin_ELL"/>
</dbReference>